<sequence length="143" mass="16239">MKTMVKSKTLIKAILVIVLYIGFANFPGEGFMMGSIIMAVWGGYKTIQSIYQKRYWDEIIRSAIFSLVGTVGGITVYREALNPNDDFSQIFLLVVGVIIPLLGYSIKAMWKRKGDIKMQKYSMLAFYYFIAIGIFCIYLALSK</sequence>
<dbReference type="STRING" id="994573.T472_0203780"/>
<dbReference type="AlphaFoldDB" id="V7I9F2"/>
<keyword evidence="3" id="KW-1185">Reference proteome</keyword>
<keyword evidence="1" id="KW-0812">Transmembrane</keyword>
<feature type="transmembrane region" description="Helical" evidence="1">
    <location>
        <begin position="122"/>
        <end position="141"/>
    </location>
</feature>
<organism evidence="2 3">
    <name type="scientific">Youngiibacter fragilis 232.1</name>
    <dbReference type="NCBI Taxonomy" id="994573"/>
    <lineage>
        <taxon>Bacteria</taxon>
        <taxon>Bacillati</taxon>
        <taxon>Bacillota</taxon>
        <taxon>Clostridia</taxon>
        <taxon>Eubacteriales</taxon>
        <taxon>Clostridiaceae</taxon>
        <taxon>Youngiibacter</taxon>
    </lineage>
</organism>
<evidence type="ECO:0000313" key="2">
    <source>
        <dbReference type="EMBL" id="ETA81934.1"/>
    </source>
</evidence>
<dbReference type="RefSeq" id="WP_023388109.1">
    <property type="nucleotide sequence ID" value="NZ_AXUN02000049.1"/>
</dbReference>
<comment type="caution">
    <text evidence="2">The sequence shown here is derived from an EMBL/GenBank/DDBJ whole genome shotgun (WGS) entry which is preliminary data.</text>
</comment>
<reference evidence="2 3" key="1">
    <citation type="journal article" date="2014" name="Genome Announc.">
        <title>Genome Sequence of Youngiibacter fragilis, the Type Strain of the Genus Youngiibacter.</title>
        <authorList>
            <person name="Wawrik C.B."/>
            <person name="Callaghan A.V."/>
            <person name="Stamps B.W."/>
            <person name="Wawrik B."/>
        </authorList>
    </citation>
    <scope>NUCLEOTIDE SEQUENCE [LARGE SCALE GENOMIC DNA]</scope>
    <source>
        <strain evidence="2 3">232.1</strain>
    </source>
</reference>
<feature type="transmembrane region" description="Helical" evidence="1">
    <location>
        <begin position="90"/>
        <end position="110"/>
    </location>
</feature>
<gene>
    <name evidence="2" type="ORF">T472_0203780</name>
</gene>
<protein>
    <submittedName>
        <fullName evidence="2">Uncharacterized protein</fullName>
    </submittedName>
</protein>
<proteinExistence type="predicted"/>
<name>V7I9F2_9CLOT</name>
<keyword evidence="1" id="KW-1133">Transmembrane helix</keyword>
<dbReference type="Proteomes" id="UP000017747">
    <property type="component" value="Unassembled WGS sequence"/>
</dbReference>
<dbReference type="EMBL" id="AXUN02000049">
    <property type="protein sequence ID" value="ETA81934.1"/>
    <property type="molecule type" value="Genomic_DNA"/>
</dbReference>
<accession>V7I9F2</accession>
<evidence type="ECO:0000256" key="1">
    <source>
        <dbReference type="SAM" id="Phobius"/>
    </source>
</evidence>
<dbReference type="eggNOG" id="ENOG502ZNZ5">
    <property type="taxonomic scope" value="Bacteria"/>
</dbReference>
<keyword evidence="1" id="KW-0472">Membrane</keyword>
<dbReference type="OrthoDB" id="9938682at2"/>
<evidence type="ECO:0000313" key="3">
    <source>
        <dbReference type="Proteomes" id="UP000017747"/>
    </source>
</evidence>
<feature type="transmembrane region" description="Helical" evidence="1">
    <location>
        <begin position="59"/>
        <end position="78"/>
    </location>
</feature>